<feature type="transmembrane region" description="Helical" evidence="1">
    <location>
        <begin position="232"/>
        <end position="251"/>
    </location>
</feature>
<dbReference type="Proteomes" id="UP000254572">
    <property type="component" value="Unassembled WGS sequence"/>
</dbReference>
<keyword evidence="1" id="KW-0812">Transmembrane</keyword>
<feature type="transmembrane region" description="Helical" evidence="1">
    <location>
        <begin position="27"/>
        <end position="46"/>
    </location>
</feature>
<reference evidence="2 3" key="1">
    <citation type="submission" date="2018-06" db="EMBL/GenBank/DDBJ databases">
        <authorList>
            <consortium name="Pathogen Informatics"/>
            <person name="Doyle S."/>
        </authorList>
    </citation>
    <scope>NUCLEOTIDE SEQUENCE [LARGE SCALE GENOMIC DNA]</scope>
    <source>
        <strain evidence="2 3">NCTC13294</strain>
    </source>
</reference>
<sequence>MPQFIPDLDDPRTHGWGGREYSSDKSAAWTMLLILLPVAILFAIPVASVSGFAHYFIPCVGLALCAFAIHDICTTHGVDNKPRAPAIVCDPQGLTVYTDRGRIYEQWCWQDIDSVSAHIDYLRISHLRIILRSEAPQTFRDFHDYRFNEIHIYTEIAAVATDFLHGTPPPAPPALPAYFSHTWSETQPAIVWTSIGHLLLLLLALAVCWPGIAQHLYDIFPAKKVHDMLEKSIAIAPLAGFLILTILITYYRNYILHKGACRQITINASGLHFLKATDDDIIGNPLTLYWTDITHIEPCIEEQKDDNGDISRRYYLRIRDRLSNHYKMDVGYLPDVENSSKEIAAAVDAVIHSRPSPPLTAENEPTFPTTIPLMTIRLFWINVLLTTVTTLGIGSCLYLHRCLTFPSDKTLHILACACITLTCVTFFIEVDYYQNKRR</sequence>
<keyword evidence="1" id="KW-0472">Membrane</keyword>
<protein>
    <submittedName>
        <fullName evidence="2">Uncharacterized protein</fullName>
    </submittedName>
</protein>
<feature type="transmembrane region" description="Helical" evidence="1">
    <location>
        <begin position="189"/>
        <end position="212"/>
    </location>
</feature>
<name>A0A381E3X4_9GAMM</name>
<organism evidence="2 3">
    <name type="scientific">Cardiobacterium valvarum</name>
    <dbReference type="NCBI Taxonomy" id="194702"/>
    <lineage>
        <taxon>Bacteria</taxon>
        <taxon>Pseudomonadati</taxon>
        <taxon>Pseudomonadota</taxon>
        <taxon>Gammaproteobacteria</taxon>
        <taxon>Cardiobacteriales</taxon>
        <taxon>Cardiobacteriaceae</taxon>
        <taxon>Cardiobacterium</taxon>
    </lineage>
</organism>
<dbReference type="OrthoDB" id="7106771at2"/>
<feature type="transmembrane region" description="Helical" evidence="1">
    <location>
        <begin position="378"/>
        <end position="400"/>
    </location>
</feature>
<keyword evidence="3" id="KW-1185">Reference proteome</keyword>
<evidence type="ECO:0000313" key="2">
    <source>
        <dbReference type="EMBL" id="SUX20930.1"/>
    </source>
</evidence>
<feature type="transmembrane region" description="Helical" evidence="1">
    <location>
        <begin position="412"/>
        <end position="433"/>
    </location>
</feature>
<proteinExistence type="predicted"/>
<dbReference type="AlphaFoldDB" id="A0A381E3X4"/>
<dbReference type="RefSeq" id="WP_115611147.1">
    <property type="nucleotide sequence ID" value="NZ_JBHLZC010000001.1"/>
</dbReference>
<dbReference type="EMBL" id="UFUW01000001">
    <property type="protein sequence ID" value="SUX20930.1"/>
    <property type="molecule type" value="Genomic_DNA"/>
</dbReference>
<evidence type="ECO:0000313" key="3">
    <source>
        <dbReference type="Proteomes" id="UP000254572"/>
    </source>
</evidence>
<accession>A0A381E3X4</accession>
<keyword evidence="1" id="KW-1133">Transmembrane helix</keyword>
<gene>
    <name evidence="2" type="ORF">NCTC13294_00870</name>
</gene>
<evidence type="ECO:0000256" key="1">
    <source>
        <dbReference type="SAM" id="Phobius"/>
    </source>
</evidence>